<dbReference type="InterPro" id="IPR012347">
    <property type="entry name" value="Ferritin-like"/>
</dbReference>
<gene>
    <name evidence="4" type="ORF">GCM10023186_16050</name>
</gene>
<evidence type="ECO:0000256" key="2">
    <source>
        <dbReference type="SAM" id="SignalP"/>
    </source>
</evidence>
<feature type="chain" id="PRO_5045674031" description="DUF4142 domain-containing protein" evidence="2">
    <location>
        <begin position="23"/>
        <end position="221"/>
    </location>
</feature>
<feature type="region of interest" description="Disordered" evidence="1">
    <location>
        <begin position="21"/>
        <end position="73"/>
    </location>
</feature>
<feature type="domain" description="DUF4142" evidence="3">
    <location>
        <begin position="83"/>
        <end position="216"/>
    </location>
</feature>
<accession>A0ABP8IXW2</accession>
<feature type="compositionally biased region" description="Low complexity" evidence="1">
    <location>
        <begin position="64"/>
        <end position="73"/>
    </location>
</feature>
<comment type="caution">
    <text evidence="4">The sequence shown here is derived from an EMBL/GenBank/DDBJ whole genome shotgun (WGS) entry which is preliminary data.</text>
</comment>
<protein>
    <recommendedName>
        <fullName evidence="3">DUF4142 domain-containing protein</fullName>
    </recommendedName>
</protein>
<dbReference type="PANTHER" id="PTHR38593">
    <property type="entry name" value="BLR2558 PROTEIN"/>
    <property type="match status" value="1"/>
</dbReference>
<dbReference type="Gene3D" id="1.20.1260.10">
    <property type="match status" value="1"/>
</dbReference>
<feature type="signal peptide" evidence="2">
    <location>
        <begin position="1"/>
        <end position="22"/>
    </location>
</feature>
<evidence type="ECO:0000256" key="1">
    <source>
        <dbReference type="SAM" id="MobiDB-lite"/>
    </source>
</evidence>
<sequence>MKKLFLPALLAAALLGGTSACTDNKGSNPDVTSTEGNNADDNYMGGATNGSTNAMTDGDTTGSMAAANAMPANDPNAVGPHKDDPEFMKTAAHSDQNEIQLSRMALEKGVSGMAKEHANMMIKDHTKSTADLKAIADKKKVTLPTDMDPEHKAIAEQMKGLSGQEFEKRYLQQMVMDHQKTLNTLNAHAGMTQDADVKGFIGKVTPVVQNHLDMSKKHASM</sequence>
<keyword evidence="5" id="KW-1185">Reference proteome</keyword>
<feature type="compositionally biased region" description="Polar residues" evidence="1">
    <location>
        <begin position="49"/>
        <end position="63"/>
    </location>
</feature>
<evidence type="ECO:0000313" key="5">
    <source>
        <dbReference type="Proteomes" id="UP001500454"/>
    </source>
</evidence>
<dbReference type="Proteomes" id="UP001500454">
    <property type="component" value="Unassembled WGS sequence"/>
</dbReference>
<reference evidence="5" key="1">
    <citation type="journal article" date="2019" name="Int. J. Syst. Evol. Microbiol.">
        <title>The Global Catalogue of Microorganisms (GCM) 10K type strain sequencing project: providing services to taxonomists for standard genome sequencing and annotation.</title>
        <authorList>
            <consortium name="The Broad Institute Genomics Platform"/>
            <consortium name="The Broad Institute Genome Sequencing Center for Infectious Disease"/>
            <person name="Wu L."/>
            <person name="Ma J."/>
        </authorList>
    </citation>
    <scope>NUCLEOTIDE SEQUENCE [LARGE SCALE GENOMIC DNA]</scope>
    <source>
        <strain evidence="5">JCM 17924</strain>
    </source>
</reference>
<keyword evidence="2" id="KW-0732">Signal</keyword>
<evidence type="ECO:0000313" key="4">
    <source>
        <dbReference type="EMBL" id="GAA4378975.1"/>
    </source>
</evidence>
<feature type="compositionally biased region" description="Polar residues" evidence="1">
    <location>
        <begin position="21"/>
        <end position="40"/>
    </location>
</feature>
<dbReference type="PANTHER" id="PTHR38593:SF1">
    <property type="entry name" value="BLR2558 PROTEIN"/>
    <property type="match status" value="1"/>
</dbReference>
<name>A0ABP8IXW2_9BACT</name>
<proteinExistence type="predicted"/>
<dbReference type="RefSeq" id="WP_345222931.1">
    <property type="nucleotide sequence ID" value="NZ_BAABHA010000002.1"/>
</dbReference>
<dbReference type="PROSITE" id="PS51257">
    <property type="entry name" value="PROKAR_LIPOPROTEIN"/>
    <property type="match status" value="1"/>
</dbReference>
<dbReference type="Pfam" id="PF13628">
    <property type="entry name" value="DUF4142"/>
    <property type="match status" value="1"/>
</dbReference>
<evidence type="ECO:0000259" key="3">
    <source>
        <dbReference type="Pfam" id="PF13628"/>
    </source>
</evidence>
<organism evidence="4 5">
    <name type="scientific">Hymenobacter koreensis</name>
    <dbReference type="NCBI Taxonomy" id="1084523"/>
    <lineage>
        <taxon>Bacteria</taxon>
        <taxon>Pseudomonadati</taxon>
        <taxon>Bacteroidota</taxon>
        <taxon>Cytophagia</taxon>
        <taxon>Cytophagales</taxon>
        <taxon>Hymenobacteraceae</taxon>
        <taxon>Hymenobacter</taxon>
    </lineage>
</organism>
<dbReference type="InterPro" id="IPR025419">
    <property type="entry name" value="DUF4142"/>
</dbReference>
<dbReference type="EMBL" id="BAABHA010000002">
    <property type="protein sequence ID" value="GAA4378975.1"/>
    <property type="molecule type" value="Genomic_DNA"/>
</dbReference>